<accession>A0A450YIS5</accession>
<evidence type="ECO:0000259" key="10">
    <source>
        <dbReference type="PROSITE" id="PS50052"/>
    </source>
</evidence>
<keyword evidence="4 9" id="KW-0808">Transferase</keyword>
<keyword evidence="6 9" id="KW-0418">Kinase</keyword>
<dbReference type="PROSITE" id="PS00856">
    <property type="entry name" value="GUANYLATE_KINASE_1"/>
    <property type="match status" value="1"/>
</dbReference>
<dbReference type="PROSITE" id="PS50052">
    <property type="entry name" value="GUANYLATE_KINASE_2"/>
    <property type="match status" value="1"/>
</dbReference>
<comment type="subcellular location">
    <subcellularLocation>
        <location evidence="9">Cytoplasm</location>
    </subcellularLocation>
</comment>
<reference evidence="11" key="1">
    <citation type="submission" date="2019-02" db="EMBL/GenBank/DDBJ databases">
        <authorList>
            <person name="Gruber-Vodicka R. H."/>
            <person name="Seah K. B. B."/>
        </authorList>
    </citation>
    <scope>NUCLEOTIDE SEQUENCE</scope>
    <source>
        <strain evidence="12">BECK_S1320</strain>
        <strain evidence="11">BECK_S1321</strain>
    </source>
</reference>
<dbReference type="GO" id="GO:0005829">
    <property type="term" value="C:cytosol"/>
    <property type="evidence" value="ECO:0007669"/>
    <property type="project" value="TreeGrafter"/>
</dbReference>
<comment type="catalytic activity">
    <reaction evidence="9">
        <text>GMP + ATP = GDP + ADP</text>
        <dbReference type="Rhea" id="RHEA:20780"/>
        <dbReference type="ChEBI" id="CHEBI:30616"/>
        <dbReference type="ChEBI" id="CHEBI:58115"/>
        <dbReference type="ChEBI" id="CHEBI:58189"/>
        <dbReference type="ChEBI" id="CHEBI:456216"/>
        <dbReference type="EC" id="2.7.4.8"/>
    </reaction>
</comment>
<comment type="function">
    <text evidence="9">Essential for recycling GMP and indirectly, cGMP.</text>
</comment>
<name>A0A450YIS5_9GAMM</name>
<comment type="similarity">
    <text evidence="1 9">Belongs to the guanylate kinase family.</text>
</comment>
<evidence type="ECO:0000256" key="8">
    <source>
        <dbReference type="ARBA" id="ARBA00030128"/>
    </source>
</evidence>
<keyword evidence="7 9" id="KW-0067">ATP-binding</keyword>
<dbReference type="CDD" id="cd00071">
    <property type="entry name" value="GMPK"/>
    <property type="match status" value="1"/>
</dbReference>
<proteinExistence type="inferred from homology"/>
<dbReference type="GO" id="GO:0004385">
    <property type="term" value="F:GMP kinase activity"/>
    <property type="evidence" value="ECO:0007669"/>
    <property type="project" value="UniProtKB-UniRule"/>
</dbReference>
<evidence type="ECO:0000313" key="11">
    <source>
        <dbReference type="EMBL" id="VFK41385.1"/>
    </source>
</evidence>
<dbReference type="Pfam" id="PF00625">
    <property type="entry name" value="Guanylate_kin"/>
    <property type="match status" value="1"/>
</dbReference>
<evidence type="ECO:0000256" key="7">
    <source>
        <dbReference type="ARBA" id="ARBA00022840"/>
    </source>
</evidence>
<gene>
    <name evidence="9" type="primary">gmk</name>
    <name evidence="12" type="ORF">BECKSD772E_GA0070983_10898</name>
    <name evidence="11" type="ORF">BECKSD772F_GA0070984_10918</name>
</gene>
<dbReference type="InterPro" id="IPR020590">
    <property type="entry name" value="Guanylate_kinase_CS"/>
</dbReference>
<feature type="domain" description="Guanylate kinase-like" evidence="10">
    <location>
        <begin position="7"/>
        <end position="185"/>
    </location>
</feature>
<dbReference type="Gene3D" id="3.30.63.10">
    <property type="entry name" value="Guanylate Kinase phosphate binding domain"/>
    <property type="match status" value="1"/>
</dbReference>
<dbReference type="EMBL" id="CAADFR010000091">
    <property type="protein sequence ID" value="VFK41385.1"/>
    <property type="molecule type" value="Genomic_DNA"/>
</dbReference>
<dbReference type="PANTHER" id="PTHR23117:SF13">
    <property type="entry name" value="GUANYLATE KINASE"/>
    <property type="match status" value="1"/>
</dbReference>
<dbReference type="SUPFAM" id="SSF52540">
    <property type="entry name" value="P-loop containing nucleoside triphosphate hydrolases"/>
    <property type="match status" value="1"/>
</dbReference>
<evidence type="ECO:0000256" key="6">
    <source>
        <dbReference type="ARBA" id="ARBA00022777"/>
    </source>
</evidence>
<evidence type="ECO:0000313" key="12">
    <source>
        <dbReference type="EMBL" id="VFK47199.1"/>
    </source>
</evidence>
<evidence type="ECO:0000256" key="3">
    <source>
        <dbReference type="ARBA" id="ARBA00016296"/>
    </source>
</evidence>
<evidence type="ECO:0000256" key="2">
    <source>
        <dbReference type="ARBA" id="ARBA00012961"/>
    </source>
</evidence>
<dbReference type="InterPro" id="IPR008144">
    <property type="entry name" value="Guanylate_kin-like_dom"/>
</dbReference>
<evidence type="ECO:0000256" key="4">
    <source>
        <dbReference type="ARBA" id="ARBA00022679"/>
    </source>
</evidence>
<dbReference type="SMART" id="SM00072">
    <property type="entry name" value="GuKc"/>
    <property type="match status" value="1"/>
</dbReference>
<dbReference type="GO" id="GO:0005524">
    <property type="term" value="F:ATP binding"/>
    <property type="evidence" value="ECO:0007669"/>
    <property type="project" value="UniProtKB-UniRule"/>
</dbReference>
<dbReference type="EC" id="2.7.4.8" evidence="2 9"/>
<dbReference type="InterPro" id="IPR017665">
    <property type="entry name" value="Guanylate_kinase"/>
</dbReference>
<dbReference type="EMBL" id="CAADFU010000089">
    <property type="protein sequence ID" value="VFK47199.1"/>
    <property type="molecule type" value="Genomic_DNA"/>
</dbReference>
<keyword evidence="5 9" id="KW-0547">Nucleotide-binding</keyword>
<dbReference type="NCBIfam" id="TIGR03263">
    <property type="entry name" value="guanyl_kin"/>
    <property type="match status" value="1"/>
</dbReference>
<sequence>MTMENPGTLYIISAPSGAGKTSLARALSAADPKVAISISHTTRPPRPGERNGIHYHFVSEEAFQDMHRKNAFLEHAEVFGNRYGTSRESLMQRIRDGLDVILEIDWQGARQVRDGISACVSIFILPPSRDALARRLDDRQQDDPSVIAKRMQEARAECTHFDEFDYLIINDDFHRALSDLQAVLRAQRLRRPRQIRSHRPLIDSLLER</sequence>
<organism evidence="11">
    <name type="scientific">Candidatus Kentrum sp. SD</name>
    <dbReference type="NCBI Taxonomy" id="2126332"/>
    <lineage>
        <taxon>Bacteria</taxon>
        <taxon>Pseudomonadati</taxon>
        <taxon>Pseudomonadota</taxon>
        <taxon>Gammaproteobacteria</taxon>
        <taxon>Candidatus Kentrum</taxon>
    </lineage>
</organism>
<dbReference type="HAMAP" id="MF_00328">
    <property type="entry name" value="Guanylate_kinase"/>
    <property type="match status" value="1"/>
</dbReference>
<feature type="binding site" evidence="9">
    <location>
        <begin position="14"/>
        <end position="21"/>
    </location>
    <ligand>
        <name>ATP</name>
        <dbReference type="ChEBI" id="CHEBI:30616"/>
    </ligand>
</feature>
<evidence type="ECO:0000256" key="9">
    <source>
        <dbReference type="HAMAP-Rule" id="MF_00328"/>
    </source>
</evidence>
<keyword evidence="9" id="KW-0963">Cytoplasm</keyword>
<protein>
    <recommendedName>
        <fullName evidence="3 9">Guanylate kinase</fullName>
        <ecNumber evidence="2 9">2.7.4.8</ecNumber>
    </recommendedName>
    <alternativeName>
        <fullName evidence="8 9">GMP kinase</fullName>
    </alternativeName>
</protein>
<dbReference type="Gene3D" id="3.40.50.300">
    <property type="entry name" value="P-loop containing nucleotide triphosphate hydrolases"/>
    <property type="match status" value="1"/>
</dbReference>
<dbReference type="PANTHER" id="PTHR23117">
    <property type="entry name" value="GUANYLATE KINASE-RELATED"/>
    <property type="match status" value="1"/>
</dbReference>
<evidence type="ECO:0000256" key="1">
    <source>
        <dbReference type="ARBA" id="ARBA00005790"/>
    </source>
</evidence>
<dbReference type="AlphaFoldDB" id="A0A450YIS5"/>
<dbReference type="InterPro" id="IPR008145">
    <property type="entry name" value="GK/Ca_channel_bsu"/>
</dbReference>
<evidence type="ECO:0000256" key="5">
    <source>
        <dbReference type="ARBA" id="ARBA00022741"/>
    </source>
</evidence>
<dbReference type="FunFam" id="3.30.63.10:FF:000002">
    <property type="entry name" value="Guanylate kinase 1"/>
    <property type="match status" value="1"/>
</dbReference>
<dbReference type="InterPro" id="IPR027417">
    <property type="entry name" value="P-loop_NTPase"/>
</dbReference>